<evidence type="ECO:0000256" key="4">
    <source>
        <dbReference type="ARBA" id="ARBA00022764"/>
    </source>
</evidence>
<dbReference type="PIRSF" id="PIRSF005427">
    <property type="entry name" value="RseB"/>
    <property type="match status" value="1"/>
</dbReference>
<feature type="domain" description="MucB/RseB C-terminal" evidence="6">
    <location>
        <begin position="203"/>
        <end position="298"/>
    </location>
</feature>
<dbReference type="Gene3D" id="3.30.200.100">
    <property type="entry name" value="MucB/RseB, C-terminal domain"/>
    <property type="match status" value="1"/>
</dbReference>
<dbReference type="Pfam" id="PF03888">
    <property type="entry name" value="MucB_RseB"/>
    <property type="match status" value="1"/>
</dbReference>
<dbReference type="GO" id="GO:0045152">
    <property type="term" value="F:antisigma factor binding"/>
    <property type="evidence" value="ECO:0007669"/>
    <property type="project" value="TreeGrafter"/>
</dbReference>
<evidence type="ECO:0000259" key="6">
    <source>
        <dbReference type="Pfam" id="PF17188"/>
    </source>
</evidence>
<organism evidence="7 8">
    <name type="scientific">Ferrimonas lipolytica</name>
    <dbReference type="NCBI Taxonomy" id="2724191"/>
    <lineage>
        <taxon>Bacteria</taxon>
        <taxon>Pseudomonadati</taxon>
        <taxon>Pseudomonadota</taxon>
        <taxon>Gammaproteobacteria</taxon>
        <taxon>Alteromonadales</taxon>
        <taxon>Ferrimonadaceae</taxon>
        <taxon>Ferrimonas</taxon>
    </lineage>
</organism>
<comment type="subcellular location">
    <subcellularLocation>
        <location evidence="1">Periplasm</location>
    </subcellularLocation>
</comment>
<name>A0A6H1UM68_9GAMM</name>
<gene>
    <name evidence="7" type="ORF">HER31_11755</name>
</gene>
<dbReference type="AlphaFoldDB" id="A0A6H1UM68"/>
<dbReference type="InterPro" id="IPR033434">
    <property type="entry name" value="MucB/RseB_N"/>
</dbReference>
<evidence type="ECO:0000259" key="5">
    <source>
        <dbReference type="Pfam" id="PF03888"/>
    </source>
</evidence>
<evidence type="ECO:0000256" key="3">
    <source>
        <dbReference type="ARBA" id="ARBA00022729"/>
    </source>
</evidence>
<dbReference type="Pfam" id="PF17188">
    <property type="entry name" value="MucB_RseB_C"/>
    <property type="match status" value="1"/>
</dbReference>
<evidence type="ECO:0000256" key="1">
    <source>
        <dbReference type="ARBA" id="ARBA00004418"/>
    </source>
</evidence>
<dbReference type="PANTHER" id="PTHR38782:SF1">
    <property type="entry name" value="SIGMA-E FACTOR REGULATORY PROTEIN RSEB"/>
    <property type="match status" value="1"/>
</dbReference>
<keyword evidence="8" id="KW-1185">Reference proteome</keyword>
<feature type="domain" description="MucB/RseB N-terminal" evidence="5">
    <location>
        <begin position="14"/>
        <end position="195"/>
    </location>
</feature>
<keyword evidence="4" id="KW-0574">Periplasm</keyword>
<dbReference type="GO" id="GO:0032885">
    <property type="term" value="P:regulation of polysaccharide biosynthetic process"/>
    <property type="evidence" value="ECO:0007669"/>
    <property type="project" value="TreeGrafter"/>
</dbReference>
<dbReference type="InterPro" id="IPR033436">
    <property type="entry name" value="MucB/RseB_C"/>
</dbReference>
<protein>
    <submittedName>
        <fullName evidence="7">MucB/RseB</fullName>
    </submittedName>
</protein>
<dbReference type="Gene3D" id="2.50.20.10">
    <property type="entry name" value="Lipoprotein localisation LolA/LolB/LppX"/>
    <property type="match status" value="1"/>
</dbReference>
<accession>A0A6H1UM68</accession>
<evidence type="ECO:0000313" key="8">
    <source>
        <dbReference type="Proteomes" id="UP000501602"/>
    </source>
</evidence>
<dbReference type="KEGG" id="fes:HER31_11755"/>
<proteinExistence type="inferred from homology"/>
<dbReference type="EMBL" id="CP051180">
    <property type="protein sequence ID" value="QIZ78892.1"/>
    <property type="molecule type" value="Genomic_DNA"/>
</dbReference>
<comment type="similarity">
    <text evidence="2">Belongs to the RseB family.</text>
</comment>
<sequence>MASAAPSESGSDVAKQWLGRMAQALNQHNFELSLVQMQRDQIRPMRYYHGVLDGEQIAFLENLNGPIKSAARVGRKVVFLEQDAQPYSVQSARIPDLFPGAFAGGLLQLEGNYSFVAGGRNRVAGRSAQLIRIVSADQYRYQYRVWLDVESALPLRVDLVDPDNALLEQLLVVETHVFKQPLPILAEIKAQPWPEVVLAPVSQTDHPWRFGWLPEGFEVKHYDQHLLLGLNEPVEYLSLTDGLSNFSVYIGLVGRVSLPKSITAGNGLSLTSSVHGEYEVVVVGKMPVEALNNIAENIYPQKPE</sequence>
<evidence type="ECO:0000313" key="7">
    <source>
        <dbReference type="EMBL" id="QIZ78892.1"/>
    </source>
</evidence>
<keyword evidence="3" id="KW-0732">Signal</keyword>
<dbReference type="Proteomes" id="UP000501602">
    <property type="component" value="Chromosome"/>
</dbReference>
<dbReference type="GO" id="GO:0030288">
    <property type="term" value="C:outer membrane-bounded periplasmic space"/>
    <property type="evidence" value="ECO:0007669"/>
    <property type="project" value="TreeGrafter"/>
</dbReference>
<dbReference type="CDD" id="cd16327">
    <property type="entry name" value="RseB"/>
    <property type="match status" value="1"/>
</dbReference>
<dbReference type="InterPro" id="IPR005588">
    <property type="entry name" value="MucB_RseB"/>
</dbReference>
<dbReference type="InterPro" id="IPR038484">
    <property type="entry name" value="MucB/RseB_C_sf"/>
</dbReference>
<reference evidence="7 8" key="1">
    <citation type="submission" date="2020-04" db="EMBL/GenBank/DDBJ databases">
        <title>Ferrimonas sp. S7 isolated from sea water.</title>
        <authorList>
            <person name="Bae S.S."/>
            <person name="Baek K."/>
        </authorList>
    </citation>
    <scope>NUCLEOTIDE SEQUENCE [LARGE SCALE GENOMIC DNA]</scope>
    <source>
        <strain evidence="7 8">S7</strain>
    </source>
</reference>
<evidence type="ECO:0000256" key="2">
    <source>
        <dbReference type="ARBA" id="ARBA00008150"/>
    </source>
</evidence>
<dbReference type="PANTHER" id="PTHR38782">
    <property type="match status" value="1"/>
</dbReference>